<accession>A0A7W6H923</accession>
<proteinExistence type="predicted"/>
<name>A0A7W6H923_9HYPH</name>
<reference evidence="1 2" key="1">
    <citation type="submission" date="2020-08" db="EMBL/GenBank/DDBJ databases">
        <title>Genomic Encyclopedia of Type Strains, Phase IV (KMG-IV): sequencing the most valuable type-strain genomes for metagenomic binning, comparative biology and taxonomic classification.</title>
        <authorList>
            <person name="Goeker M."/>
        </authorList>
    </citation>
    <scope>NUCLEOTIDE SEQUENCE [LARGE SCALE GENOMIC DNA]</scope>
    <source>
        <strain evidence="1 2">DSM 102238</strain>
    </source>
</reference>
<dbReference type="Proteomes" id="UP000542776">
    <property type="component" value="Unassembled WGS sequence"/>
</dbReference>
<evidence type="ECO:0000313" key="2">
    <source>
        <dbReference type="Proteomes" id="UP000542776"/>
    </source>
</evidence>
<sequence length="110" mass="11575">MSQHVGLAVVDEVAELGAFSPQLVGNMLQRLGGAGAIGLDKSLAFVDVASPDKQMLAFAERGAWLRHGALADARQAHRLHQIIDPPGGNAANPGLLNHGDERLLGELPRL</sequence>
<dbReference type="EMBL" id="JACIEK010000033">
    <property type="protein sequence ID" value="MBB4000836.1"/>
    <property type="molecule type" value="Genomic_DNA"/>
</dbReference>
<protein>
    <submittedName>
        <fullName evidence="1">Uncharacterized protein</fullName>
    </submittedName>
</protein>
<dbReference type="AlphaFoldDB" id="A0A7W6H923"/>
<gene>
    <name evidence="1" type="ORF">GGR04_004717</name>
</gene>
<organism evidence="1 2">
    <name type="scientific">Aureimonas pseudogalii</name>
    <dbReference type="NCBI Taxonomy" id="1744844"/>
    <lineage>
        <taxon>Bacteria</taxon>
        <taxon>Pseudomonadati</taxon>
        <taxon>Pseudomonadota</taxon>
        <taxon>Alphaproteobacteria</taxon>
        <taxon>Hyphomicrobiales</taxon>
        <taxon>Aurantimonadaceae</taxon>
        <taxon>Aureimonas</taxon>
    </lineage>
</organism>
<evidence type="ECO:0000313" key="1">
    <source>
        <dbReference type="EMBL" id="MBB4000836.1"/>
    </source>
</evidence>
<comment type="caution">
    <text evidence="1">The sequence shown here is derived from an EMBL/GenBank/DDBJ whole genome shotgun (WGS) entry which is preliminary data.</text>
</comment>
<keyword evidence="2" id="KW-1185">Reference proteome</keyword>